<dbReference type="SUPFAM" id="SSF54427">
    <property type="entry name" value="NTF2-like"/>
    <property type="match status" value="1"/>
</dbReference>
<dbReference type="Pfam" id="PF13577">
    <property type="entry name" value="SnoaL_4"/>
    <property type="match status" value="1"/>
</dbReference>
<gene>
    <name evidence="2" type="ORF">FHR70_001177</name>
</gene>
<reference evidence="2 3" key="1">
    <citation type="submission" date="2020-08" db="EMBL/GenBank/DDBJ databases">
        <title>The Agave Microbiome: Exploring the role of microbial communities in plant adaptations to desert environments.</title>
        <authorList>
            <person name="Partida-Martinez L.P."/>
        </authorList>
    </citation>
    <scope>NUCLEOTIDE SEQUENCE [LARGE SCALE GENOMIC DNA]</scope>
    <source>
        <strain evidence="2 3">AT3.9</strain>
    </source>
</reference>
<dbReference type="AlphaFoldDB" id="A0A7W4VK90"/>
<dbReference type="InterPro" id="IPR032710">
    <property type="entry name" value="NTF2-like_dom_sf"/>
</dbReference>
<sequence>MTMSPTRDMHSLLIELMDREAIRDCLYRYCRGIDRADVTSLRSSYWPDAYDRHGAYIGPAEGFIELAQKVFRSNPRMIHQVSNILIEFKSPTQAAVESYFHALQRGPAAGGQTEQVLLAGRYCDLFEKRGQEWRVLDRTVVYDWMEPQPVPMLSEDERFGARKPIGAAFPADASYALFSREEF</sequence>
<dbReference type="EMBL" id="JACHWB010000001">
    <property type="protein sequence ID" value="MBB3018137.1"/>
    <property type="molecule type" value="Genomic_DNA"/>
</dbReference>
<comment type="caution">
    <text evidence="2">The sequence shown here is derived from an EMBL/GenBank/DDBJ whole genome shotgun (WGS) entry which is preliminary data.</text>
</comment>
<feature type="domain" description="SnoaL-like" evidence="1">
    <location>
        <begin position="15"/>
        <end position="139"/>
    </location>
</feature>
<dbReference type="Gene3D" id="3.10.450.50">
    <property type="match status" value="1"/>
</dbReference>
<organism evidence="2 3">
    <name type="scientific">Microvirga lupini</name>
    <dbReference type="NCBI Taxonomy" id="420324"/>
    <lineage>
        <taxon>Bacteria</taxon>
        <taxon>Pseudomonadati</taxon>
        <taxon>Pseudomonadota</taxon>
        <taxon>Alphaproteobacteria</taxon>
        <taxon>Hyphomicrobiales</taxon>
        <taxon>Methylobacteriaceae</taxon>
        <taxon>Microvirga</taxon>
    </lineage>
</organism>
<evidence type="ECO:0000313" key="3">
    <source>
        <dbReference type="Proteomes" id="UP000532010"/>
    </source>
</evidence>
<accession>A0A7W4VK90</accession>
<name>A0A7W4VK90_9HYPH</name>
<protein>
    <recommendedName>
        <fullName evidence="1">SnoaL-like domain-containing protein</fullName>
    </recommendedName>
</protein>
<dbReference type="RefSeq" id="WP_246407802.1">
    <property type="nucleotide sequence ID" value="NZ_JACHWB010000001.1"/>
</dbReference>
<evidence type="ECO:0000313" key="2">
    <source>
        <dbReference type="EMBL" id="MBB3018137.1"/>
    </source>
</evidence>
<evidence type="ECO:0000259" key="1">
    <source>
        <dbReference type="Pfam" id="PF13577"/>
    </source>
</evidence>
<dbReference type="Proteomes" id="UP000532010">
    <property type="component" value="Unassembled WGS sequence"/>
</dbReference>
<dbReference type="InterPro" id="IPR037401">
    <property type="entry name" value="SnoaL-like"/>
</dbReference>
<keyword evidence="3" id="KW-1185">Reference proteome</keyword>
<proteinExistence type="predicted"/>
<dbReference type="CDD" id="cd00531">
    <property type="entry name" value="NTF2_like"/>
    <property type="match status" value="1"/>
</dbReference>